<proteinExistence type="predicted"/>
<dbReference type="EMBL" id="JACHIF010000001">
    <property type="protein sequence ID" value="MBB5035932.1"/>
    <property type="molecule type" value="Genomic_DNA"/>
</dbReference>
<evidence type="ECO:0000256" key="1">
    <source>
        <dbReference type="SAM" id="SignalP"/>
    </source>
</evidence>
<sequence length="242" mass="26840">MHSASQIATFKTWAFLSLALLTPAVQAEMRTFTSPDGRTLQAEVQSATSDMVTLKLTNGAPLAVQISKFSEADQAFIAEWRKANPMAIKYNFAATFTKDKRDSSKSSKNNEEITTDTWACNVKLVNRSNLTLDGIKMDYEIYYTQVSGKQAVTRKMTGRADVPSVKHLEEVLVQLRELKLTTTKLEGGFYYLDGSRSRQKDAIEGVVIKLKHDGKQVYEWASAGVPKDRVSTAEGKDSSPAK</sequence>
<reference evidence="2 3" key="1">
    <citation type="submission" date="2020-08" db="EMBL/GenBank/DDBJ databases">
        <title>Genomic Encyclopedia of Type Strains, Phase IV (KMG-IV): sequencing the most valuable type-strain genomes for metagenomic binning, comparative biology and taxonomic classification.</title>
        <authorList>
            <person name="Goeker M."/>
        </authorList>
    </citation>
    <scope>NUCLEOTIDE SEQUENCE [LARGE SCALE GENOMIC DNA]</scope>
    <source>
        <strain evidence="2 3">DSM 12251</strain>
    </source>
</reference>
<dbReference type="RefSeq" id="WP_184204384.1">
    <property type="nucleotide sequence ID" value="NZ_JACHIF010000001.1"/>
</dbReference>
<accession>A0A7W7YGW9</accession>
<feature type="chain" id="PRO_5030781589" description="SLA1 homology domain-containing protein" evidence="1">
    <location>
        <begin position="28"/>
        <end position="242"/>
    </location>
</feature>
<gene>
    <name evidence="2" type="ORF">HNQ64_000166</name>
</gene>
<protein>
    <recommendedName>
        <fullName evidence="4">SLA1 homology domain-containing protein</fullName>
    </recommendedName>
</protein>
<evidence type="ECO:0008006" key="4">
    <source>
        <dbReference type="Google" id="ProtNLM"/>
    </source>
</evidence>
<keyword evidence="1" id="KW-0732">Signal</keyword>
<feature type="signal peptide" evidence="1">
    <location>
        <begin position="1"/>
        <end position="27"/>
    </location>
</feature>
<evidence type="ECO:0000313" key="3">
    <source>
        <dbReference type="Proteomes" id="UP000534294"/>
    </source>
</evidence>
<dbReference type="AlphaFoldDB" id="A0A7W7YGW9"/>
<keyword evidence="3" id="KW-1185">Reference proteome</keyword>
<dbReference type="Proteomes" id="UP000534294">
    <property type="component" value="Unassembled WGS sequence"/>
</dbReference>
<dbReference type="Gene3D" id="2.30.30.700">
    <property type="entry name" value="SLA1 homology domain 1"/>
    <property type="match status" value="1"/>
</dbReference>
<name>A0A7W7YGW9_9BACT</name>
<evidence type="ECO:0000313" key="2">
    <source>
        <dbReference type="EMBL" id="MBB5035932.1"/>
    </source>
</evidence>
<comment type="caution">
    <text evidence="2">The sequence shown here is derived from an EMBL/GenBank/DDBJ whole genome shotgun (WGS) entry which is preliminary data.</text>
</comment>
<organism evidence="2 3">
    <name type="scientific">Prosthecobacter dejongeii</name>
    <dbReference type="NCBI Taxonomy" id="48465"/>
    <lineage>
        <taxon>Bacteria</taxon>
        <taxon>Pseudomonadati</taxon>
        <taxon>Verrucomicrobiota</taxon>
        <taxon>Verrucomicrobiia</taxon>
        <taxon>Verrucomicrobiales</taxon>
        <taxon>Verrucomicrobiaceae</taxon>
        <taxon>Prosthecobacter</taxon>
    </lineage>
</organism>